<evidence type="ECO:0000313" key="4">
    <source>
        <dbReference type="Proteomes" id="UP001236663"/>
    </source>
</evidence>
<feature type="region of interest" description="Disordered" evidence="1">
    <location>
        <begin position="1"/>
        <end position="20"/>
    </location>
</feature>
<evidence type="ECO:0000256" key="1">
    <source>
        <dbReference type="SAM" id="MobiDB-lite"/>
    </source>
</evidence>
<evidence type="ECO:0000313" key="3">
    <source>
        <dbReference type="EMBL" id="MDN3689129.1"/>
    </source>
</evidence>
<feature type="transmembrane region" description="Helical" evidence="2">
    <location>
        <begin position="56"/>
        <end position="75"/>
    </location>
</feature>
<comment type="caution">
    <text evidence="3">The sequence shown here is derived from an EMBL/GenBank/DDBJ whole genome shotgun (WGS) entry which is preliminary data.</text>
</comment>
<dbReference type="RefSeq" id="WP_163386979.1">
    <property type="nucleotide sequence ID" value="NZ_JAUFQS010000019.1"/>
</dbReference>
<feature type="transmembrane region" description="Helical" evidence="2">
    <location>
        <begin position="31"/>
        <end position="50"/>
    </location>
</feature>
<dbReference type="EMBL" id="JAUFQS010000019">
    <property type="protein sequence ID" value="MDN3689129.1"/>
    <property type="molecule type" value="Genomic_DNA"/>
</dbReference>
<proteinExistence type="predicted"/>
<keyword evidence="2" id="KW-0812">Transmembrane</keyword>
<keyword evidence="2" id="KW-0472">Membrane</keyword>
<organism evidence="3 4">
    <name type="scientific">Cyclobacterium jeungdonense</name>
    <dbReference type="NCBI Taxonomy" id="708087"/>
    <lineage>
        <taxon>Bacteria</taxon>
        <taxon>Pseudomonadati</taxon>
        <taxon>Bacteroidota</taxon>
        <taxon>Cytophagia</taxon>
        <taxon>Cytophagales</taxon>
        <taxon>Cyclobacteriaceae</taxon>
        <taxon>Cyclobacterium</taxon>
    </lineage>
</organism>
<name>A0ABT8CAZ3_9BACT</name>
<keyword evidence="2" id="KW-1133">Transmembrane helix</keyword>
<accession>A0ABT8CAZ3</accession>
<evidence type="ECO:0000256" key="2">
    <source>
        <dbReference type="SAM" id="Phobius"/>
    </source>
</evidence>
<gene>
    <name evidence="3" type="ORF">QWZ15_14920</name>
</gene>
<dbReference type="Proteomes" id="UP001236663">
    <property type="component" value="Unassembled WGS sequence"/>
</dbReference>
<protein>
    <submittedName>
        <fullName evidence="3">Uncharacterized protein</fullName>
    </submittedName>
</protein>
<sequence>MEENDASAPEPKPSFQELLPDSGHSGNRLQALTAVFNGLGIGLFLGLLMGLSVSPVVSGVVGTITSLLAVLIGLNEKFLDPVKSLRIGSFGLFSAVGILLGLYIRSNDPFAPSLSDKMQEYLEIGYSPEEAKLLVTDFIRADSSLAVRQANVLYSTEVSITACDFLVYADETTPPAEVFNTFETAGGLWAKLVPAFQNKLSEEQARTVLLSLRDGFCTDGQGGEQRLTIPETILKQNPEQDLEGLERHLRSLEAPWPEITNLLEEHFTPDIRTKAYAVLLQVFNDE</sequence>
<feature type="transmembrane region" description="Helical" evidence="2">
    <location>
        <begin position="87"/>
        <end position="104"/>
    </location>
</feature>
<keyword evidence="4" id="KW-1185">Reference proteome</keyword>
<reference evidence="4" key="1">
    <citation type="journal article" date="2019" name="Int. J. Syst. Evol. Microbiol.">
        <title>The Global Catalogue of Microorganisms (GCM) 10K type strain sequencing project: providing services to taxonomists for standard genome sequencing and annotation.</title>
        <authorList>
            <consortium name="The Broad Institute Genomics Platform"/>
            <consortium name="The Broad Institute Genome Sequencing Center for Infectious Disease"/>
            <person name="Wu L."/>
            <person name="Ma J."/>
        </authorList>
    </citation>
    <scope>NUCLEOTIDE SEQUENCE [LARGE SCALE GENOMIC DNA]</scope>
    <source>
        <strain evidence="4">CECT 7706</strain>
    </source>
</reference>